<feature type="domain" description="F-BAR" evidence="7">
    <location>
        <begin position="4"/>
        <end position="267"/>
    </location>
</feature>
<keyword evidence="3" id="KW-0597">Phosphoprotein</keyword>
<dbReference type="Proteomes" id="UP001381693">
    <property type="component" value="Unassembled WGS sequence"/>
</dbReference>
<evidence type="ECO:0000256" key="3">
    <source>
        <dbReference type="ARBA" id="ARBA00022553"/>
    </source>
</evidence>
<dbReference type="GO" id="GO:0005886">
    <property type="term" value="C:plasma membrane"/>
    <property type="evidence" value="ECO:0007669"/>
    <property type="project" value="TreeGrafter"/>
</dbReference>
<keyword evidence="2" id="KW-0963">Cytoplasm</keyword>
<keyword evidence="9" id="KW-1185">Reference proteome</keyword>
<sequence>MGSPGNFADEFWNTEICDFSGWTTVHQRIKDGNKIICNYIDLMKQVTSAMENFGRSLLKAAKNSSLPDTEHGKLRAALQTARLSVEAWGQDSLDAATTLNSQLSFLSQHLMQAKDSRKRAEEAVKSRQNHLQDAVRKAKQSNKSAQNKLKERLNCQNQRLCVESKIDAKSKDIEKAIQAERKSEDALAESEEQCRESVFKHNESLQDWQNTTRSSLKSMQDVEEARVKILRDSMWSVANVCSMLAVQFDQHQESIRMSLSSIDVGQELSSWVKTYRTLQSPPQPLTYKPQELASHVPTTFTHANSKRSTVTDAESSTNTSTSRSGTTTPEPLHDATVMYEFLPRNESLEDDDDHDSITNEF</sequence>
<dbReference type="PANTHER" id="PTHR23065:SF7">
    <property type="entry name" value="NOSTRIN, ISOFORM H"/>
    <property type="match status" value="1"/>
</dbReference>
<reference evidence="8 9" key="1">
    <citation type="submission" date="2023-11" db="EMBL/GenBank/DDBJ databases">
        <title>Halocaridina rubra genome assembly.</title>
        <authorList>
            <person name="Smith C."/>
        </authorList>
    </citation>
    <scope>NUCLEOTIDE SEQUENCE [LARGE SCALE GENOMIC DNA]</scope>
    <source>
        <strain evidence="8">EP-1</strain>
        <tissue evidence="8">Whole</tissue>
    </source>
</reference>
<name>A0AAN8ZYG1_HALRR</name>
<feature type="compositionally biased region" description="Polar residues" evidence="6">
    <location>
        <begin position="299"/>
        <end position="314"/>
    </location>
</feature>
<accession>A0AAN8ZYG1</accession>
<gene>
    <name evidence="8" type="ORF">SK128_014196</name>
</gene>
<feature type="compositionally biased region" description="Low complexity" evidence="6">
    <location>
        <begin position="315"/>
        <end position="328"/>
    </location>
</feature>
<evidence type="ECO:0000259" key="7">
    <source>
        <dbReference type="PROSITE" id="PS51741"/>
    </source>
</evidence>
<dbReference type="PANTHER" id="PTHR23065">
    <property type="entry name" value="PROLINE-SERINE-THREONINE PHOSPHATASE INTERACTING PROTEIN 1"/>
    <property type="match status" value="1"/>
</dbReference>
<proteinExistence type="predicted"/>
<evidence type="ECO:0000256" key="1">
    <source>
        <dbReference type="ARBA" id="ARBA00004245"/>
    </source>
</evidence>
<dbReference type="PROSITE" id="PS51741">
    <property type="entry name" value="F_BAR"/>
    <property type="match status" value="1"/>
</dbReference>
<dbReference type="InterPro" id="IPR027267">
    <property type="entry name" value="AH/BAR_dom_sf"/>
</dbReference>
<keyword evidence="4" id="KW-0206">Cytoskeleton</keyword>
<dbReference type="EMBL" id="JAXCGZ010017214">
    <property type="protein sequence ID" value="KAK7068513.1"/>
    <property type="molecule type" value="Genomic_DNA"/>
</dbReference>
<feature type="region of interest" description="Disordered" evidence="6">
    <location>
        <begin position="299"/>
        <end position="333"/>
    </location>
</feature>
<dbReference type="GO" id="GO:0005737">
    <property type="term" value="C:cytoplasm"/>
    <property type="evidence" value="ECO:0007669"/>
    <property type="project" value="TreeGrafter"/>
</dbReference>
<comment type="caution">
    <text evidence="8">The sequence shown here is derived from an EMBL/GenBank/DDBJ whole genome shotgun (WGS) entry which is preliminary data.</text>
</comment>
<evidence type="ECO:0000313" key="8">
    <source>
        <dbReference type="EMBL" id="KAK7068513.1"/>
    </source>
</evidence>
<evidence type="ECO:0000256" key="6">
    <source>
        <dbReference type="SAM" id="MobiDB-lite"/>
    </source>
</evidence>
<evidence type="ECO:0000256" key="4">
    <source>
        <dbReference type="ARBA" id="ARBA00023212"/>
    </source>
</evidence>
<dbReference type="SUPFAM" id="SSF103657">
    <property type="entry name" value="BAR/IMD domain-like"/>
    <property type="match status" value="1"/>
</dbReference>
<evidence type="ECO:0000313" key="9">
    <source>
        <dbReference type="Proteomes" id="UP001381693"/>
    </source>
</evidence>
<feature type="region of interest" description="Disordered" evidence="6">
    <location>
        <begin position="116"/>
        <end position="149"/>
    </location>
</feature>
<organism evidence="8 9">
    <name type="scientific">Halocaridina rubra</name>
    <name type="common">Hawaiian red shrimp</name>
    <dbReference type="NCBI Taxonomy" id="373956"/>
    <lineage>
        <taxon>Eukaryota</taxon>
        <taxon>Metazoa</taxon>
        <taxon>Ecdysozoa</taxon>
        <taxon>Arthropoda</taxon>
        <taxon>Crustacea</taxon>
        <taxon>Multicrustacea</taxon>
        <taxon>Malacostraca</taxon>
        <taxon>Eumalacostraca</taxon>
        <taxon>Eucarida</taxon>
        <taxon>Decapoda</taxon>
        <taxon>Pleocyemata</taxon>
        <taxon>Caridea</taxon>
        <taxon>Atyoidea</taxon>
        <taxon>Atyidae</taxon>
        <taxon>Halocaridina</taxon>
    </lineage>
</organism>
<dbReference type="GO" id="GO:0043226">
    <property type="term" value="C:organelle"/>
    <property type="evidence" value="ECO:0007669"/>
    <property type="project" value="UniProtKB-ARBA"/>
</dbReference>
<dbReference type="InterPro" id="IPR031160">
    <property type="entry name" value="F_BAR_dom"/>
</dbReference>
<keyword evidence="5" id="KW-0175">Coiled coil</keyword>
<dbReference type="AlphaFoldDB" id="A0AAN8ZYG1"/>
<evidence type="ECO:0000256" key="2">
    <source>
        <dbReference type="ARBA" id="ARBA00022490"/>
    </source>
</evidence>
<dbReference type="Gene3D" id="1.20.1270.60">
    <property type="entry name" value="Arfaptin homology (AH) domain/BAR domain"/>
    <property type="match status" value="1"/>
</dbReference>
<evidence type="ECO:0000256" key="5">
    <source>
        <dbReference type="PROSITE-ProRule" id="PRU01077"/>
    </source>
</evidence>
<protein>
    <recommendedName>
        <fullName evidence="7">F-BAR domain-containing protein</fullName>
    </recommendedName>
</protein>
<feature type="compositionally biased region" description="Basic and acidic residues" evidence="6">
    <location>
        <begin position="116"/>
        <end position="125"/>
    </location>
</feature>
<comment type="subcellular location">
    <subcellularLocation>
        <location evidence="1">Cytoplasm</location>
        <location evidence="1">Cytoskeleton</location>
    </subcellularLocation>
</comment>